<feature type="domain" description="CusB-like barrel-sandwich hybrid" evidence="5">
    <location>
        <begin position="134"/>
        <end position="252"/>
    </location>
</feature>
<evidence type="ECO:0000313" key="8">
    <source>
        <dbReference type="EMBL" id="MET1490871.1"/>
    </source>
</evidence>
<dbReference type="RefSeq" id="WP_345925732.1">
    <property type="nucleotide sequence ID" value="NZ_JBDIVF010000002.1"/>
</dbReference>
<comment type="similarity">
    <text evidence="1">Belongs to the membrane fusion protein (MFP) (TC 8.A.1) family.</text>
</comment>
<evidence type="ECO:0000259" key="7">
    <source>
        <dbReference type="Pfam" id="PF25975"/>
    </source>
</evidence>
<protein>
    <submittedName>
        <fullName evidence="8">Efflux RND transporter periplasmic adaptor subunit</fullName>
    </submittedName>
</protein>
<proteinExistence type="inferred from homology"/>
<dbReference type="Pfam" id="PF25975">
    <property type="entry name" value="CzcB_C"/>
    <property type="match status" value="1"/>
</dbReference>
<dbReference type="InterPro" id="IPR058649">
    <property type="entry name" value="CzcB_C"/>
</dbReference>
<organism evidence="8 9">
    <name type="scientific">Uliginosibacterium paludis</name>
    <dbReference type="NCBI Taxonomy" id="1615952"/>
    <lineage>
        <taxon>Bacteria</taxon>
        <taxon>Pseudomonadati</taxon>
        <taxon>Pseudomonadota</taxon>
        <taxon>Betaproteobacteria</taxon>
        <taxon>Rhodocyclales</taxon>
        <taxon>Zoogloeaceae</taxon>
        <taxon>Uliginosibacterium</taxon>
    </lineage>
</organism>
<evidence type="ECO:0000313" key="9">
    <source>
        <dbReference type="Proteomes" id="UP001548590"/>
    </source>
</evidence>
<evidence type="ECO:0000256" key="2">
    <source>
        <dbReference type="ARBA" id="ARBA00022448"/>
    </source>
</evidence>
<dbReference type="SUPFAM" id="SSF111369">
    <property type="entry name" value="HlyD-like secretion proteins"/>
    <property type="match status" value="1"/>
</dbReference>
<dbReference type="InterPro" id="IPR042230">
    <property type="entry name" value="CusF_sf"/>
</dbReference>
<evidence type="ECO:0000259" key="6">
    <source>
        <dbReference type="Pfam" id="PF25954"/>
    </source>
</evidence>
<sequence>MNHPLKTSALAAALLIALGAVGYGGYRLGTQHSAPAAMTASGDAKIDPASGRRVLYWHDPMVPGQRFDKPGKSPFMDMQLVPVYADAGGDDGGISVSARQTQSLGLRTATVSRATLAPQLDASGSVDWNERGLTVIQARNTGFVEKLFVRATLDRVAKGQPLAELYVPDWIAAQEEFLAVTRMQGDTAALVDAARARMRQAGMSDALIAQVEKSGRVQTRITLTAPAAGSVVEIAAREGMTVSAGSTLFRLNALDSVWVNAAVPESQAALLRPGMAVEASAAGFPEQRFQGRVQAILPEVEAATRTLKVRIELANPGARLSPGMFVRITFGAAAREVLQLPAEALIRTGRRTVVMLAEGEGRYRPVEVETGQEAAGMVEIRKGLDAGQQVVVSGQFLLDSEASLRATGTRLAEPAASAPVLASARTHEVMAVFESLVDDMAMISHPPIPELKWGAMTMGFRLPKEGWPKDIAPGAKVHIAFIVPESGEPQLTHVMKVEGGK</sequence>
<dbReference type="Pfam" id="PF11604">
    <property type="entry name" value="CusF_Ec"/>
    <property type="match status" value="1"/>
</dbReference>
<feature type="domain" description="CzcB-like C-terminal circularly permuted SH3-like" evidence="7">
    <location>
        <begin position="340"/>
        <end position="398"/>
    </location>
</feature>
<dbReference type="Pfam" id="PF25954">
    <property type="entry name" value="Beta-barrel_RND_2"/>
    <property type="match status" value="1"/>
</dbReference>
<accession>A0ABV2CSI3</accession>
<comment type="caution">
    <text evidence="8">The sequence shown here is derived from an EMBL/GenBank/DDBJ whole genome shotgun (WGS) entry which is preliminary data.</text>
</comment>
<dbReference type="InterPro" id="IPR006143">
    <property type="entry name" value="RND_pump_MFP"/>
</dbReference>
<evidence type="ECO:0000259" key="5">
    <source>
        <dbReference type="Pfam" id="PF25919"/>
    </source>
</evidence>
<feature type="domain" description="CusB-like three alpha-helical bundle" evidence="4">
    <location>
        <begin position="169"/>
        <end position="219"/>
    </location>
</feature>
<dbReference type="InterPro" id="IPR058791">
    <property type="entry name" value="3HB_CusB"/>
</dbReference>
<dbReference type="Gene3D" id="2.40.30.170">
    <property type="match status" value="1"/>
</dbReference>
<gene>
    <name evidence="8" type="ORF">ABVT11_13620</name>
</gene>
<evidence type="ECO:0000256" key="1">
    <source>
        <dbReference type="ARBA" id="ARBA00009477"/>
    </source>
</evidence>
<feature type="domain" description="CusB-like beta-barrel" evidence="6">
    <location>
        <begin position="256"/>
        <end position="333"/>
    </location>
</feature>
<dbReference type="NCBIfam" id="TIGR01730">
    <property type="entry name" value="RND_mfp"/>
    <property type="match status" value="1"/>
</dbReference>
<dbReference type="Proteomes" id="UP001548590">
    <property type="component" value="Unassembled WGS sequence"/>
</dbReference>
<dbReference type="InterPro" id="IPR021647">
    <property type="entry name" value="CusF_Ec"/>
</dbReference>
<dbReference type="Gene3D" id="6.10.140.730">
    <property type="match status" value="1"/>
</dbReference>
<evidence type="ECO:0000259" key="4">
    <source>
        <dbReference type="Pfam" id="PF25869"/>
    </source>
</evidence>
<keyword evidence="2" id="KW-0813">Transport</keyword>
<dbReference type="PANTHER" id="PTHR30097:SF15">
    <property type="entry name" value="CATION EFFLUX SYSTEM PROTEIN CUSB"/>
    <property type="match status" value="1"/>
</dbReference>
<dbReference type="Gene3D" id="2.40.50.100">
    <property type="match status" value="1"/>
</dbReference>
<dbReference type="Pfam" id="PF25869">
    <property type="entry name" value="3HB_CusB"/>
    <property type="match status" value="1"/>
</dbReference>
<dbReference type="Gene3D" id="2.40.420.20">
    <property type="match status" value="1"/>
</dbReference>
<reference evidence="8 9" key="1">
    <citation type="submission" date="2024-07" db="EMBL/GenBank/DDBJ databases">
        <title>Uliginosibacterium paludis KCTC:42655.</title>
        <authorList>
            <person name="Kim M.K."/>
        </authorList>
    </citation>
    <scope>NUCLEOTIDE SEQUENCE [LARGE SCALE GENOMIC DNA]</scope>
    <source>
        <strain evidence="8 9">KCTC 42655</strain>
    </source>
</reference>
<dbReference type="InterPro" id="IPR051909">
    <property type="entry name" value="MFP_Cation_Efflux"/>
</dbReference>
<dbReference type="Pfam" id="PF25919">
    <property type="entry name" value="BSH_CusB"/>
    <property type="match status" value="1"/>
</dbReference>
<dbReference type="PANTHER" id="PTHR30097">
    <property type="entry name" value="CATION EFFLUX SYSTEM PROTEIN CUSB"/>
    <property type="match status" value="1"/>
</dbReference>
<keyword evidence="9" id="KW-1185">Reference proteome</keyword>
<dbReference type="EMBL" id="JBEWLZ010000007">
    <property type="protein sequence ID" value="MET1490871.1"/>
    <property type="molecule type" value="Genomic_DNA"/>
</dbReference>
<dbReference type="Gene3D" id="2.40.50.320">
    <property type="entry name" value="Copper binding periplasmic protein CusF"/>
    <property type="match status" value="1"/>
</dbReference>
<dbReference type="Pfam" id="PF19335">
    <property type="entry name" value="HMBD"/>
    <property type="match status" value="1"/>
</dbReference>
<dbReference type="InterPro" id="IPR058790">
    <property type="entry name" value="BSH_CusB"/>
</dbReference>
<dbReference type="InterPro" id="IPR058792">
    <property type="entry name" value="Beta-barrel_RND_2"/>
</dbReference>
<dbReference type="InterPro" id="IPR045800">
    <property type="entry name" value="HMBD"/>
</dbReference>
<evidence type="ECO:0000259" key="3">
    <source>
        <dbReference type="Pfam" id="PF19335"/>
    </source>
</evidence>
<name>A0ABV2CSI3_9RHOO</name>
<feature type="domain" description="Heavy metal binding" evidence="3">
    <location>
        <begin position="56"/>
        <end position="83"/>
    </location>
</feature>